<dbReference type="InterPro" id="IPR043745">
    <property type="entry name" value="DUF5690"/>
</dbReference>
<reference evidence="3" key="3">
    <citation type="submission" date="2016-11" db="EMBL/GenBank/DDBJ databases">
        <authorList>
            <person name="Jaros S."/>
            <person name="Januszkiewicz K."/>
            <person name="Wedrychowicz H."/>
        </authorList>
    </citation>
    <scope>NUCLEOTIDE SEQUENCE [LARGE SCALE GENOMIC DNA]</scope>
    <source>
        <strain evidence="3">DSM 27989</strain>
    </source>
</reference>
<keyword evidence="1" id="KW-1133">Transmembrane helix</keyword>
<feature type="transmembrane region" description="Helical" evidence="1">
    <location>
        <begin position="53"/>
        <end position="73"/>
    </location>
</feature>
<sequence length="430" mass="48997">MPFKIENITNSKKIPVWLMLLVIFLCYTSMYAVRKSFLAGQYKDLSIGFEIDSKIILVISQVLGYMISKFIGIKIISEMKKNKRAVWLISFISFSLLMLGLFAIAPPKLKVLALFLNGLPLGMIFGLVFSYIEGRKNTELLAAALSATFIFSTGFVKTIGLILMQDFNISEYNMPFATGLIFFPIFLISVYILNKTSSPSISDLESRKQRVPMHKEDRKAFIKHNGLGYFGLVGIYILLTLMRDFRDNFIVEFWAEMGFKGTPEIVTLTEIPIAIIVLLIAATGTLIRKNKIAFNTSMWFTALGALIIIVTTVLFDKNMISPVFWIITSGIGIYLPYILFHCMIFERLVALLHFKGNVGFLFYTADAMGYLVSVAVLFLKEIITFKQSWGVFFTKLNLQTATLMLLLTIVTLWYFNRRFTKQQLYTLKNE</sequence>
<reference evidence="2" key="5">
    <citation type="submission" date="2024-05" db="EMBL/GenBank/DDBJ databases">
        <authorList>
            <person name="Sun Q."/>
            <person name="Zhou Y."/>
        </authorList>
    </citation>
    <scope>NUCLEOTIDE SEQUENCE</scope>
    <source>
        <strain evidence="2">CGMCC 1.12707</strain>
    </source>
</reference>
<keyword evidence="1" id="KW-0812">Transmembrane</keyword>
<keyword evidence="1" id="KW-0472">Membrane</keyword>
<feature type="transmembrane region" description="Helical" evidence="1">
    <location>
        <begin position="141"/>
        <end position="164"/>
    </location>
</feature>
<reference evidence="4" key="2">
    <citation type="submission" date="2016-11" db="EMBL/GenBank/DDBJ databases">
        <authorList>
            <person name="Varghese N."/>
            <person name="Submissions S."/>
        </authorList>
    </citation>
    <scope>NUCLEOTIDE SEQUENCE [LARGE SCALE GENOMIC DNA]</scope>
    <source>
        <strain evidence="4">DSM 27989</strain>
    </source>
</reference>
<dbReference type="Proteomes" id="UP000184120">
    <property type="component" value="Unassembled WGS sequence"/>
</dbReference>
<dbReference type="EMBL" id="FRBH01000006">
    <property type="protein sequence ID" value="SHL15908.1"/>
    <property type="molecule type" value="Genomic_DNA"/>
</dbReference>
<feature type="transmembrane region" description="Helical" evidence="1">
    <location>
        <begin position="299"/>
        <end position="316"/>
    </location>
</feature>
<dbReference type="EMBL" id="BMFL01000008">
    <property type="protein sequence ID" value="GGE97715.1"/>
    <property type="molecule type" value="Genomic_DNA"/>
</dbReference>
<dbReference type="AlphaFoldDB" id="A0A1M6YCA4"/>
<evidence type="ECO:0000313" key="5">
    <source>
        <dbReference type="Proteomes" id="UP000650994"/>
    </source>
</evidence>
<evidence type="ECO:0000313" key="3">
    <source>
        <dbReference type="EMBL" id="SHL15908.1"/>
    </source>
</evidence>
<feature type="transmembrane region" description="Helical" evidence="1">
    <location>
        <begin position="265"/>
        <end position="287"/>
    </location>
</feature>
<feature type="transmembrane region" description="Helical" evidence="1">
    <location>
        <begin position="111"/>
        <end position="129"/>
    </location>
</feature>
<dbReference type="Pfam" id="PF18943">
    <property type="entry name" value="DUF5690"/>
    <property type="match status" value="1"/>
</dbReference>
<organism evidence="3 4">
    <name type="scientific">Chishuiella changwenlii</name>
    <dbReference type="NCBI Taxonomy" id="1434701"/>
    <lineage>
        <taxon>Bacteria</taxon>
        <taxon>Pseudomonadati</taxon>
        <taxon>Bacteroidota</taxon>
        <taxon>Flavobacteriia</taxon>
        <taxon>Flavobacteriales</taxon>
        <taxon>Weeksellaceae</taxon>
        <taxon>Chishuiella</taxon>
    </lineage>
</organism>
<name>A0A1M6YCA4_9FLAO</name>
<dbReference type="SUPFAM" id="SSF103473">
    <property type="entry name" value="MFS general substrate transporter"/>
    <property type="match status" value="1"/>
</dbReference>
<dbReference type="Proteomes" id="UP000650994">
    <property type="component" value="Unassembled WGS sequence"/>
</dbReference>
<feature type="transmembrane region" description="Helical" evidence="1">
    <location>
        <begin position="227"/>
        <end position="245"/>
    </location>
</feature>
<reference evidence="5" key="4">
    <citation type="journal article" date="2019" name="Int. J. Syst. Evol. Microbiol.">
        <title>The Global Catalogue of Microorganisms (GCM) 10K type strain sequencing project: providing services to taxonomists for standard genome sequencing and annotation.</title>
        <authorList>
            <consortium name="The Broad Institute Genomics Platform"/>
            <consortium name="The Broad Institute Genome Sequencing Center for Infectious Disease"/>
            <person name="Wu L."/>
            <person name="Ma J."/>
        </authorList>
    </citation>
    <scope>NUCLEOTIDE SEQUENCE [LARGE SCALE GENOMIC DNA]</scope>
    <source>
        <strain evidence="5">CGMCC 1.12707</strain>
    </source>
</reference>
<feature type="transmembrane region" description="Helical" evidence="1">
    <location>
        <begin position="176"/>
        <end position="193"/>
    </location>
</feature>
<protein>
    <recommendedName>
        <fullName evidence="6">Sugar phosphate permease</fullName>
    </recommendedName>
</protein>
<dbReference type="InterPro" id="IPR036259">
    <property type="entry name" value="MFS_trans_sf"/>
</dbReference>
<feature type="transmembrane region" description="Helical" evidence="1">
    <location>
        <begin position="14"/>
        <end position="33"/>
    </location>
</feature>
<evidence type="ECO:0000313" key="4">
    <source>
        <dbReference type="Proteomes" id="UP000184120"/>
    </source>
</evidence>
<evidence type="ECO:0000256" key="1">
    <source>
        <dbReference type="SAM" id="Phobius"/>
    </source>
</evidence>
<dbReference type="OrthoDB" id="182994at2"/>
<feature type="transmembrane region" description="Helical" evidence="1">
    <location>
        <begin position="398"/>
        <end position="415"/>
    </location>
</feature>
<evidence type="ECO:0000313" key="2">
    <source>
        <dbReference type="EMBL" id="GGE97715.1"/>
    </source>
</evidence>
<proteinExistence type="predicted"/>
<dbReference type="STRING" id="1434701.SAMN05443634_106190"/>
<feature type="transmembrane region" description="Helical" evidence="1">
    <location>
        <begin position="85"/>
        <end position="105"/>
    </location>
</feature>
<gene>
    <name evidence="2" type="ORF">GCM10010984_14100</name>
    <name evidence="3" type="ORF">SAMN05443634_106190</name>
</gene>
<keyword evidence="5" id="KW-1185">Reference proteome</keyword>
<accession>A0A1M6YCA4</accession>
<reference evidence="2" key="1">
    <citation type="journal article" date="2014" name="Int. J. Syst. Evol. Microbiol.">
        <title>Complete genome of a new Firmicutes species belonging to the dominant human colonic microbiota ('Ruminococcus bicirculans') reveals two chromosomes and a selective capacity to utilize plant glucans.</title>
        <authorList>
            <consortium name="NISC Comparative Sequencing Program"/>
            <person name="Wegmann U."/>
            <person name="Louis P."/>
            <person name="Goesmann A."/>
            <person name="Henrissat B."/>
            <person name="Duncan S.H."/>
            <person name="Flint H.J."/>
        </authorList>
    </citation>
    <scope>NUCLEOTIDE SEQUENCE</scope>
    <source>
        <strain evidence="2">CGMCC 1.12707</strain>
    </source>
</reference>
<dbReference type="RefSeq" id="WP_072931829.1">
    <property type="nucleotide sequence ID" value="NZ_BMFL01000008.1"/>
</dbReference>
<feature type="transmembrane region" description="Helical" evidence="1">
    <location>
        <begin position="357"/>
        <end position="378"/>
    </location>
</feature>
<evidence type="ECO:0008006" key="6">
    <source>
        <dbReference type="Google" id="ProtNLM"/>
    </source>
</evidence>
<feature type="transmembrane region" description="Helical" evidence="1">
    <location>
        <begin position="322"/>
        <end position="345"/>
    </location>
</feature>